<name>A0A1G2F8U7_9BACT</name>
<feature type="transmembrane region" description="Helical" evidence="4">
    <location>
        <begin position="232"/>
        <end position="256"/>
    </location>
</feature>
<feature type="non-terminal residue" evidence="5">
    <location>
        <position position="1"/>
    </location>
</feature>
<dbReference type="SUPFAM" id="SSF53448">
    <property type="entry name" value="Nucleotide-diphospho-sugar transferases"/>
    <property type="match status" value="1"/>
</dbReference>
<keyword evidence="4" id="KW-1133">Transmembrane helix</keyword>
<gene>
    <name evidence="5" type="ORF">A2174_02670</name>
</gene>
<dbReference type="InterPro" id="IPR029044">
    <property type="entry name" value="Nucleotide-diphossugar_trans"/>
</dbReference>
<dbReference type="EMBL" id="MHMV01000021">
    <property type="protein sequence ID" value="OGZ34496.1"/>
    <property type="molecule type" value="Genomic_DNA"/>
</dbReference>
<organism evidence="5 6">
    <name type="scientific">Candidatus Portnoybacteria bacterium RBG_13_41_18</name>
    <dbReference type="NCBI Taxonomy" id="1801991"/>
    <lineage>
        <taxon>Bacteria</taxon>
        <taxon>Candidatus Portnoyibacteriota</taxon>
    </lineage>
</organism>
<keyword evidence="2" id="KW-0328">Glycosyltransferase</keyword>
<dbReference type="Pfam" id="PF13641">
    <property type="entry name" value="Glyco_tranf_2_3"/>
    <property type="match status" value="1"/>
</dbReference>
<evidence type="ECO:0000256" key="2">
    <source>
        <dbReference type="ARBA" id="ARBA00022676"/>
    </source>
</evidence>
<proteinExistence type="inferred from homology"/>
<evidence type="ECO:0000256" key="1">
    <source>
        <dbReference type="ARBA" id="ARBA00006739"/>
    </source>
</evidence>
<evidence type="ECO:0000313" key="6">
    <source>
        <dbReference type="Proteomes" id="UP000177725"/>
    </source>
</evidence>
<keyword evidence="4" id="KW-0472">Membrane</keyword>
<protein>
    <recommendedName>
        <fullName evidence="7">Glycosyltransferase 2-like domain-containing protein</fullName>
    </recommendedName>
</protein>
<comment type="similarity">
    <text evidence="1">Belongs to the glycosyltransferase 2 family.</text>
</comment>
<evidence type="ECO:0008006" key="7">
    <source>
        <dbReference type="Google" id="ProtNLM"/>
    </source>
</evidence>
<dbReference type="AlphaFoldDB" id="A0A1G2F8U7"/>
<sequence>EIFPHAKLIKSSHNYFVGGAANRALDYANGEYVLLLCADVILKEDFLEKGIEIFMKDSGIGVLQAKILKFSLSDNRIRKTEIIDTTGFLIFKSGRIINRGHGEEDKNQFREGEIFSYEGAAGFFRKKALDEAKIDGELFDEDFGWMADDIDLGWRLRNFGWKNYYAPGLICWHDRKTTKRLSQSRLDFIRQRRDVPPLKRRLDFQNTILTLIKNMSCKNFLKHFFTLLSRQIMLGIYIVAFEFSSISAFFGIIRLLPRILKKRRDIMKRKKMSFQEMENWMS</sequence>
<evidence type="ECO:0000256" key="4">
    <source>
        <dbReference type="SAM" id="Phobius"/>
    </source>
</evidence>
<dbReference type="GO" id="GO:0016757">
    <property type="term" value="F:glycosyltransferase activity"/>
    <property type="evidence" value="ECO:0007669"/>
    <property type="project" value="UniProtKB-KW"/>
</dbReference>
<dbReference type="PANTHER" id="PTHR43179">
    <property type="entry name" value="RHAMNOSYLTRANSFERASE WBBL"/>
    <property type="match status" value="1"/>
</dbReference>
<evidence type="ECO:0000313" key="5">
    <source>
        <dbReference type="EMBL" id="OGZ34496.1"/>
    </source>
</evidence>
<dbReference type="Proteomes" id="UP000177725">
    <property type="component" value="Unassembled WGS sequence"/>
</dbReference>
<dbReference type="Gene3D" id="3.90.550.10">
    <property type="entry name" value="Spore Coat Polysaccharide Biosynthesis Protein SpsA, Chain A"/>
    <property type="match status" value="1"/>
</dbReference>
<comment type="caution">
    <text evidence="5">The sequence shown here is derived from an EMBL/GenBank/DDBJ whole genome shotgun (WGS) entry which is preliminary data.</text>
</comment>
<accession>A0A1G2F8U7</accession>
<dbReference type="PANTHER" id="PTHR43179:SF12">
    <property type="entry name" value="GALACTOFURANOSYLTRANSFERASE GLFT2"/>
    <property type="match status" value="1"/>
</dbReference>
<keyword evidence="4" id="KW-0812">Transmembrane</keyword>
<evidence type="ECO:0000256" key="3">
    <source>
        <dbReference type="ARBA" id="ARBA00022679"/>
    </source>
</evidence>
<keyword evidence="3" id="KW-0808">Transferase</keyword>
<reference evidence="5 6" key="1">
    <citation type="journal article" date="2016" name="Nat. Commun.">
        <title>Thousands of microbial genomes shed light on interconnected biogeochemical processes in an aquifer system.</title>
        <authorList>
            <person name="Anantharaman K."/>
            <person name="Brown C.T."/>
            <person name="Hug L.A."/>
            <person name="Sharon I."/>
            <person name="Castelle C.J."/>
            <person name="Probst A.J."/>
            <person name="Thomas B.C."/>
            <person name="Singh A."/>
            <person name="Wilkins M.J."/>
            <person name="Karaoz U."/>
            <person name="Brodie E.L."/>
            <person name="Williams K.H."/>
            <person name="Hubbard S.S."/>
            <person name="Banfield J.F."/>
        </authorList>
    </citation>
    <scope>NUCLEOTIDE SEQUENCE [LARGE SCALE GENOMIC DNA]</scope>
</reference>